<feature type="transmembrane region" description="Helical" evidence="12">
    <location>
        <begin position="9"/>
        <end position="26"/>
    </location>
</feature>
<dbReference type="InterPro" id="IPR001503">
    <property type="entry name" value="Glyco_trans_10"/>
</dbReference>
<dbReference type="PANTHER" id="PTHR48438:SF1">
    <property type="entry name" value="ALPHA-(1,3)-FUCOSYLTRANSFERASE C-RELATED"/>
    <property type="match status" value="1"/>
</dbReference>
<dbReference type="InterPro" id="IPR055270">
    <property type="entry name" value="Glyco_tran_10_C"/>
</dbReference>
<comment type="similarity">
    <text evidence="3 12">Belongs to the glycosyltransferase 10 family.</text>
</comment>
<keyword evidence="9 12" id="KW-0333">Golgi apparatus</keyword>
<reference evidence="16" key="1">
    <citation type="submission" date="2014-05" db="EMBL/GenBank/DDBJ databases">
        <authorList>
            <person name="Chronopoulou M."/>
        </authorList>
    </citation>
    <scope>NUCLEOTIDE SEQUENCE</scope>
    <source>
        <tissue evidence="16">Whole organism</tissue>
    </source>
</reference>
<dbReference type="GO" id="GO:0008417">
    <property type="term" value="F:fucosyltransferase activity"/>
    <property type="evidence" value="ECO:0007669"/>
    <property type="project" value="InterPro"/>
</dbReference>
<evidence type="ECO:0000256" key="5">
    <source>
        <dbReference type="ARBA" id="ARBA00022679"/>
    </source>
</evidence>
<dbReference type="InterPro" id="IPR038577">
    <property type="entry name" value="GT10-like_C_sf"/>
</dbReference>
<dbReference type="KEGG" id="lsm:121118702"/>
<evidence type="ECO:0000313" key="16">
    <source>
        <dbReference type="EMBL" id="CDW30808.1"/>
    </source>
</evidence>
<evidence type="ECO:0000256" key="13">
    <source>
        <dbReference type="SAM" id="MobiDB-lite"/>
    </source>
</evidence>
<dbReference type="RefSeq" id="XP_071744433.1">
    <property type="nucleotide sequence ID" value="XM_071888332.1"/>
</dbReference>
<dbReference type="RefSeq" id="XP_040569223.1">
    <property type="nucleotide sequence ID" value="XM_040713289.2"/>
</dbReference>
<organism evidence="16">
    <name type="scientific">Lepeophtheirus salmonis</name>
    <name type="common">Salmon louse</name>
    <name type="synonym">Caligus salmonis</name>
    <dbReference type="NCBI Taxonomy" id="72036"/>
    <lineage>
        <taxon>Eukaryota</taxon>
        <taxon>Metazoa</taxon>
        <taxon>Ecdysozoa</taxon>
        <taxon>Arthropoda</taxon>
        <taxon>Crustacea</taxon>
        <taxon>Multicrustacea</taxon>
        <taxon>Hexanauplia</taxon>
        <taxon>Copepoda</taxon>
        <taxon>Siphonostomatoida</taxon>
        <taxon>Caligidae</taxon>
        <taxon>Lepeophtheirus</taxon>
    </lineage>
</organism>
<evidence type="ECO:0000259" key="14">
    <source>
        <dbReference type="Pfam" id="PF00852"/>
    </source>
</evidence>
<evidence type="ECO:0000256" key="1">
    <source>
        <dbReference type="ARBA" id="ARBA00004447"/>
    </source>
</evidence>
<dbReference type="RefSeq" id="XP_040569224.1">
    <property type="nucleotide sequence ID" value="XM_040713290.2"/>
</dbReference>
<keyword evidence="10 12" id="KW-0472">Membrane</keyword>
<keyword evidence="5 12" id="KW-0808">Transferase</keyword>
<evidence type="ECO:0000256" key="11">
    <source>
        <dbReference type="ARBA" id="ARBA00023180"/>
    </source>
</evidence>
<dbReference type="FunFam" id="3.40.50.11660:FF:000004">
    <property type="entry name" value="Glycoprotein 3-alpha-L-fucosyltransferase A"/>
    <property type="match status" value="1"/>
</dbReference>
<dbReference type="AlphaFoldDB" id="A0A0K2TXU3"/>
<keyword evidence="11" id="KW-0325">Glycoprotein</keyword>
<dbReference type="OrthoDB" id="427096at2759"/>
<evidence type="ECO:0000256" key="6">
    <source>
        <dbReference type="ARBA" id="ARBA00022692"/>
    </source>
</evidence>
<dbReference type="Pfam" id="PF17039">
    <property type="entry name" value="Glyco_tran_10_N"/>
    <property type="match status" value="1"/>
</dbReference>
<evidence type="ECO:0000256" key="2">
    <source>
        <dbReference type="ARBA" id="ARBA00004922"/>
    </source>
</evidence>
<feature type="domain" description="Fucosyltransferase N-terminal" evidence="15">
    <location>
        <begin position="132"/>
        <end position="233"/>
    </location>
</feature>
<keyword evidence="8 12" id="KW-1133">Transmembrane helix</keyword>
<protein>
    <recommendedName>
        <fullName evidence="12">Fucosyltransferase</fullName>
        <ecNumber evidence="12">2.4.1.-</ecNumber>
    </recommendedName>
</protein>
<dbReference type="UniPathway" id="UPA00378"/>
<evidence type="ECO:0000256" key="7">
    <source>
        <dbReference type="ARBA" id="ARBA00022968"/>
    </source>
</evidence>
<evidence type="ECO:0000256" key="4">
    <source>
        <dbReference type="ARBA" id="ARBA00022676"/>
    </source>
</evidence>
<dbReference type="RefSeq" id="XP_040569222.1">
    <property type="nucleotide sequence ID" value="XM_040713288.2"/>
</dbReference>
<dbReference type="GO" id="GO:0032580">
    <property type="term" value="C:Golgi cisterna membrane"/>
    <property type="evidence" value="ECO:0007669"/>
    <property type="project" value="UniProtKB-SubCell"/>
</dbReference>
<evidence type="ECO:0000256" key="3">
    <source>
        <dbReference type="ARBA" id="ARBA00008919"/>
    </source>
</evidence>
<comment type="pathway">
    <text evidence="2">Protein modification; protein glycosylation.</text>
</comment>
<feature type="region of interest" description="Disordered" evidence="13">
    <location>
        <begin position="34"/>
        <end position="64"/>
    </location>
</feature>
<keyword evidence="6 12" id="KW-0812">Transmembrane</keyword>
<sequence>MPRVSIRKIFYYVVFACSAVFLFIKIQKTGIQSENEVRHRPRGRGFPIRSVRNDSSGGKDYNEGSSDFLTEELVTQKKVKKKPWYMEEGVEFPIPEDEKNSKLFPEDYVGHDRIPEQLMYLARGKKNESRKYKKILLWNGVNYWGSRPGRGIFLKEKCPVSECVLTSMRSEFLRADLVIFKDHFVMPSFNRPPNQLWMMYMLECPLHTQNFKQKDVFNWTSTYRSDSTIVAPYERWQYYDEDIKAKPHLKDYTANKTKGVAWFVSNCGARNGRLKYARELQKFIQVDIYGSCGSLQCPRSNSQSCFKMLDKDYKFYLAFENSNCKDYITEKFFVNGLSHDVVPIVMGARKEDYERSAPYKSFIHVDDFEGPEELAKYLHKLDQNDDLYNEYFEWKSTGEFVNTKFFCRVCALLNSPKSLDRDSKDSWYPDINEWWRGKGTCINGSWKKFEKAIAKFKSLKTSSPSSSSTSSLASITSTSSSKSKNNNSTLKITSIGSTHSTSKKSSSS</sequence>
<comment type="subcellular location">
    <subcellularLocation>
        <location evidence="1 12">Golgi apparatus</location>
        <location evidence="1 12">Golgi stack membrane</location>
        <topology evidence="1 12">Single-pass type II membrane protein</topology>
    </subcellularLocation>
</comment>
<dbReference type="SUPFAM" id="SSF53756">
    <property type="entry name" value="UDP-Glycosyltransferase/glycogen phosphorylase"/>
    <property type="match status" value="1"/>
</dbReference>
<feature type="region of interest" description="Disordered" evidence="13">
    <location>
        <begin position="460"/>
        <end position="508"/>
    </location>
</feature>
<dbReference type="InterPro" id="IPR031481">
    <property type="entry name" value="Glyco_tran_10_N"/>
</dbReference>
<dbReference type="Pfam" id="PF00852">
    <property type="entry name" value="Glyco_transf_10"/>
    <property type="match status" value="1"/>
</dbReference>
<dbReference type="EC" id="2.4.1.-" evidence="12"/>
<dbReference type="PANTHER" id="PTHR48438">
    <property type="entry name" value="ALPHA-(1,3)-FUCOSYLTRANSFERASE C-RELATED"/>
    <property type="match status" value="1"/>
</dbReference>
<keyword evidence="4 12" id="KW-0328">Glycosyltransferase</keyword>
<evidence type="ECO:0000256" key="9">
    <source>
        <dbReference type="ARBA" id="ARBA00023034"/>
    </source>
</evidence>
<dbReference type="GeneID" id="121118702"/>
<evidence type="ECO:0000259" key="15">
    <source>
        <dbReference type="Pfam" id="PF17039"/>
    </source>
</evidence>
<evidence type="ECO:0000256" key="8">
    <source>
        <dbReference type="ARBA" id="ARBA00022989"/>
    </source>
</evidence>
<keyword evidence="7" id="KW-0735">Signal-anchor</keyword>
<dbReference type="EMBL" id="HACA01013447">
    <property type="protein sequence ID" value="CDW30808.1"/>
    <property type="molecule type" value="Transcribed_RNA"/>
</dbReference>
<evidence type="ECO:0000256" key="10">
    <source>
        <dbReference type="ARBA" id="ARBA00023136"/>
    </source>
</evidence>
<proteinExistence type="inferred from homology"/>
<name>A0A0K2TXU3_LEPSM</name>
<dbReference type="Gene3D" id="3.40.50.11660">
    <property type="entry name" value="Glycosyl transferase family 10, C-terminal domain"/>
    <property type="match status" value="1"/>
</dbReference>
<accession>A0A0K2TXU3</accession>
<feature type="domain" description="Fucosyltransferase C-terminal" evidence="14">
    <location>
        <begin position="254"/>
        <end position="434"/>
    </location>
</feature>
<evidence type="ECO:0000256" key="12">
    <source>
        <dbReference type="RuleBase" id="RU003832"/>
    </source>
</evidence>